<name>A0AAV4MCY6_CAEEX</name>
<sequence length="217" mass="25151">MHEDLRRIHRCLEYITEEIESTISLASDVFYLIEQGVDAHTELDPETLTVDECRAREQTQVMHKLQFQKLEIQKLEFPLFNIGNGQQVKGRILFEVPIPNVVNFPHFILNENTNTGVAFKDQSEIELIQPLFIWNNQESNSFNSLHLDQSGSDLIQYLFPLEQSGIYFIHYLFLWINQEMISSNFSSSATIKNLSVLISSLLDQSRIEFIQSFFSSG</sequence>
<gene>
    <name evidence="1" type="ORF">CEXT_245861</name>
</gene>
<accession>A0AAV4MCY6</accession>
<protein>
    <submittedName>
        <fullName evidence="1">Uncharacterized protein</fullName>
    </submittedName>
</protein>
<evidence type="ECO:0000313" key="1">
    <source>
        <dbReference type="EMBL" id="GIX70246.1"/>
    </source>
</evidence>
<keyword evidence="2" id="KW-1185">Reference proteome</keyword>
<comment type="caution">
    <text evidence="1">The sequence shown here is derived from an EMBL/GenBank/DDBJ whole genome shotgun (WGS) entry which is preliminary data.</text>
</comment>
<dbReference type="AlphaFoldDB" id="A0AAV4MCY6"/>
<dbReference type="EMBL" id="BPLR01019661">
    <property type="protein sequence ID" value="GIX70246.1"/>
    <property type="molecule type" value="Genomic_DNA"/>
</dbReference>
<organism evidence="1 2">
    <name type="scientific">Caerostris extrusa</name>
    <name type="common">Bark spider</name>
    <name type="synonym">Caerostris bankana</name>
    <dbReference type="NCBI Taxonomy" id="172846"/>
    <lineage>
        <taxon>Eukaryota</taxon>
        <taxon>Metazoa</taxon>
        <taxon>Ecdysozoa</taxon>
        <taxon>Arthropoda</taxon>
        <taxon>Chelicerata</taxon>
        <taxon>Arachnida</taxon>
        <taxon>Araneae</taxon>
        <taxon>Araneomorphae</taxon>
        <taxon>Entelegynae</taxon>
        <taxon>Araneoidea</taxon>
        <taxon>Araneidae</taxon>
        <taxon>Caerostris</taxon>
    </lineage>
</organism>
<reference evidence="1 2" key="1">
    <citation type="submission" date="2021-06" db="EMBL/GenBank/DDBJ databases">
        <title>Caerostris extrusa draft genome.</title>
        <authorList>
            <person name="Kono N."/>
            <person name="Arakawa K."/>
        </authorList>
    </citation>
    <scope>NUCLEOTIDE SEQUENCE [LARGE SCALE GENOMIC DNA]</scope>
</reference>
<evidence type="ECO:0000313" key="2">
    <source>
        <dbReference type="Proteomes" id="UP001054945"/>
    </source>
</evidence>
<proteinExistence type="predicted"/>
<dbReference type="Proteomes" id="UP001054945">
    <property type="component" value="Unassembled WGS sequence"/>
</dbReference>